<dbReference type="Proteomes" id="UP000831290">
    <property type="component" value="Chromosome"/>
</dbReference>
<accession>A0A9E7CTM7</accession>
<name>A0A9E7CTM7_9FLAO</name>
<sequence>MKKTVPIVYILTICMFHTLFAQSKYNYDIEKTEGKLVISINEQPLLAYQYETVYPPKEVDSVYKRSGFIHPLRTLNGHVLTTIQPEDHYHHYGIWNPWTHVVFEGDTLDFWNLNKKEGTVRFAEFGNIINDKSSAQFNVLHEHVVLKAGKEKVALYEVQSIKLYQPDEDYYLADFTIEYRCATQSPFKILPYRYGGFGWRATQEWHKGNSEIITSEGKTRLDADGTTARWCMVQGELGDDYGGVIIMSFPKNYNYPEPLRIWPVNYEDRGDVFVNFSPTKNTEWTMLPGKVYTLKYRLAVFNGKMSAETAEKLWSQFTNR</sequence>
<dbReference type="InterPro" id="IPR029475">
    <property type="entry name" value="DUF6807"/>
</dbReference>
<dbReference type="KEGG" id="fbm:MQE35_11970"/>
<dbReference type="Pfam" id="PF14100">
    <property type="entry name" value="DUF6807"/>
    <property type="match status" value="1"/>
</dbReference>
<organism evidence="1 2">
    <name type="scientific">Abyssalbus ytuae</name>
    <dbReference type="NCBI Taxonomy" id="2926907"/>
    <lineage>
        <taxon>Bacteria</taxon>
        <taxon>Pseudomonadati</taxon>
        <taxon>Bacteroidota</taxon>
        <taxon>Flavobacteriia</taxon>
        <taxon>Flavobacteriales</taxon>
        <taxon>Flavobacteriaceae</taxon>
        <taxon>Abyssalbus</taxon>
    </lineage>
</organism>
<dbReference type="EMBL" id="CP094358">
    <property type="protein sequence ID" value="UOB16452.1"/>
    <property type="molecule type" value="Genomic_DNA"/>
</dbReference>
<proteinExistence type="predicted"/>
<dbReference type="AlphaFoldDB" id="A0A9E7CTM7"/>
<reference evidence="1" key="1">
    <citation type="submission" date="2022-03" db="EMBL/GenBank/DDBJ databases">
        <title>Description of Abyssus ytuae gen. nov., sp. nov., a novel member of the family Flavobacteriaceae isolated from the sediment of Mariana Trench.</title>
        <authorList>
            <person name="Zhang J."/>
            <person name="Xu X."/>
        </authorList>
    </citation>
    <scope>NUCLEOTIDE SEQUENCE</scope>
    <source>
        <strain evidence="1">MT3330</strain>
    </source>
</reference>
<gene>
    <name evidence="1" type="ORF">MQE35_11970</name>
</gene>
<protein>
    <submittedName>
        <fullName evidence="1">PmoA family protein</fullName>
    </submittedName>
</protein>
<evidence type="ECO:0000313" key="1">
    <source>
        <dbReference type="EMBL" id="UOB16452.1"/>
    </source>
</evidence>
<evidence type="ECO:0000313" key="2">
    <source>
        <dbReference type="Proteomes" id="UP000831290"/>
    </source>
</evidence>
<keyword evidence="2" id="KW-1185">Reference proteome</keyword>
<dbReference type="RefSeq" id="WP_255841637.1">
    <property type="nucleotide sequence ID" value="NZ_CP094358.1"/>
</dbReference>